<evidence type="ECO:0000256" key="5">
    <source>
        <dbReference type="SAM" id="SignalP"/>
    </source>
</evidence>
<feature type="domain" description="Receptor ligand binding region" evidence="6">
    <location>
        <begin position="71"/>
        <end position="383"/>
    </location>
</feature>
<evidence type="ECO:0000256" key="3">
    <source>
        <dbReference type="ARBA" id="ARBA00022989"/>
    </source>
</evidence>
<dbReference type="Gene3D" id="3.40.50.2300">
    <property type="match status" value="3"/>
</dbReference>
<protein>
    <submittedName>
        <fullName evidence="8">Glutamate receptor ionotropic, kainate 2-like</fullName>
    </submittedName>
</protein>
<comment type="subcellular location">
    <subcellularLocation>
        <location evidence="1">Membrane</location>
    </subcellularLocation>
</comment>
<dbReference type="GeneID" id="108674180"/>
<sequence>MALQSTLISCWLLLHISDAAGKSDIVRIGAIFDEPSLREEQVFRAAIEAINGNRKLLAHSRFAGSTDGGSVQTACDHLEVPLLMARWQNRRPPFAINLHPPPSTLAAHATTPRYTPLPSQAYRSVLQALGWQDLIVVCDSSEGLLRVKELLKDDAFRVTLRDLPRGLDYRELLKAIKLSGIVHILLEVHRSKIHSLLKQAQQIGLMTAYHHYFITSLDLHTVDLEDFKYSGTNTTALRLINLSDGTLQQILRDWSADLDDSGNIFGGEIVAGYSFADVPNIFEVPASVSPQSFALLPEYVDSKFPTRSSGPLSPGHVEEAQVTNFCAMPTELALVYDAVQLFARALSDLDKTRAIEVLPLNCSKEQVELYGFSGLVRFNAYGSYYDS</sequence>
<accession>A0A8B7NV44</accession>
<dbReference type="Proteomes" id="UP000694843">
    <property type="component" value="Unplaced"/>
</dbReference>
<gene>
    <name evidence="8" type="primary">LOC108674180</name>
</gene>
<keyword evidence="4" id="KW-0472">Membrane</keyword>
<organism evidence="7 8">
    <name type="scientific">Hyalella azteca</name>
    <name type="common">Amphipod</name>
    <dbReference type="NCBI Taxonomy" id="294128"/>
    <lineage>
        <taxon>Eukaryota</taxon>
        <taxon>Metazoa</taxon>
        <taxon>Ecdysozoa</taxon>
        <taxon>Arthropoda</taxon>
        <taxon>Crustacea</taxon>
        <taxon>Multicrustacea</taxon>
        <taxon>Malacostraca</taxon>
        <taxon>Eumalacostraca</taxon>
        <taxon>Peracarida</taxon>
        <taxon>Amphipoda</taxon>
        <taxon>Senticaudata</taxon>
        <taxon>Talitrida</taxon>
        <taxon>Talitroidea</taxon>
        <taxon>Hyalellidae</taxon>
        <taxon>Hyalella</taxon>
    </lineage>
</organism>
<keyword evidence="2" id="KW-0812">Transmembrane</keyword>
<reference evidence="8" key="1">
    <citation type="submission" date="2025-08" db="UniProtKB">
        <authorList>
            <consortium name="RefSeq"/>
        </authorList>
    </citation>
    <scope>IDENTIFICATION</scope>
    <source>
        <tissue evidence="8">Whole organism</tissue>
    </source>
</reference>
<evidence type="ECO:0000259" key="6">
    <source>
        <dbReference type="Pfam" id="PF01094"/>
    </source>
</evidence>
<name>A0A8B7NV44_HYAAZ</name>
<keyword evidence="7" id="KW-1185">Reference proteome</keyword>
<proteinExistence type="predicted"/>
<evidence type="ECO:0000256" key="2">
    <source>
        <dbReference type="ARBA" id="ARBA00022692"/>
    </source>
</evidence>
<keyword evidence="5" id="KW-0732">Signal</keyword>
<dbReference type="KEGG" id="hazt:108674180"/>
<dbReference type="GO" id="GO:0016020">
    <property type="term" value="C:membrane"/>
    <property type="evidence" value="ECO:0007669"/>
    <property type="project" value="UniProtKB-SubCell"/>
</dbReference>
<evidence type="ECO:0000256" key="1">
    <source>
        <dbReference type="ARBA" id="ARBA00004370"/>
    </source>
</evidence>
<evidence type="ECO:0000313" key="7">
    <source>
        <dbReference type="Proteomes" id="UP000694843"/>
    </source>
</evidence>
<evidence type="ECO:0000256" key="4">
    <source>
        <dbReference type="ARBA" id="ARBA00023136"/>
    </source>
</evidence>
<dbReference type="AlphaFoldDB" id="A0A8B7NV44"/>
<dbReference type="SUPFAM" id="SSF53822">
    <property type="entry name" value="Periplasmic binding protein-like I"/>
    <property type="match status" value="1"/>
</dbReference>
<dbReference type="InterPro" id="IPR028082">
    <property type="entry name" value="Peripla_BP_I"/>
</dbReference>
<feature type="signal peptide" evidence="5">
    <location>
        <begin position="1"/>
        <end position="21"/>
    </location>
</feature>
<dbReference type="InterPro" id="IPR001828">
    <property type="entry name" value="ANF_lig-bd_rcpt"/>
</dbReference>
<dbReference type="Pfam" id="PF01094">
    <property type="entry name" value="ANF_receptor"/>
    <property type="match status" value="1"/>
</dbReference>
<dbReference type="RefSeq" id="XP_018017585.2">
    <property type="nucleotide sequence ID" value="XM_018162096.2"/>
</dbReference>
<feature type="chain" id="PRO_5037963248" evidence="5">
    <location>
        <begin position="22"/>
        <end position="387"/>
    </location>
</feature>
<dbReference type="OrthoDB" id="5984008at2759"/>
<evidence type="ECO:0000313" key="8">
    <source>
        <dbReference type="RefSeq" id="XP_018017585.2"/>
    </source>
</evidence>
<keyword evidence="3" id="KW-1133">Transmembrane helix</keyword>